<evidence type="ECO:0000256" key="2">
    <source>
        <dbReference type="ARBA" id="ARBA00022980"/>
    </source>
</evidence>
<evidence type="ECO:0000313" key="7">
    <source>
        <dbReference type="EMBL" id="RHZ81030.1"/>
    </source>
</evidence>
<dbReference type="PANTHER" id="PTHR15893">
    <property type="entry name" value="RIBOSOMAL PROTEIN L27"/>
    <property type="match status" value="1"/>
</dbReference>
<organism evidence="7 8">
    <name type="scientific">Diversispora epigaea</name>
    <dbReference type="NCBI Taxonomy" id="1348612"/>
    <lineage>
        <taxon>Eukaryota</taxon>
        <taxon>Fungi</taxon>
        <taxon>Fungi incertae sedis</taxon>
        <taxon>Mucoromycota</taxon>
        <taxon>Glomeromycotina</taxon>
        <taxon>Glomeromycetes</taxon>
        <taxon>Diversisporales</taxon>
        <taxon>Diversisporaceae</taxon>
        <taxon>Diversispora</taxon>
    </lineage>
</organism>
<dbReference type="SUPFAM" id="SSF110324">
    <property type="entry name" value="Ribosomal L27 protein-like"/>
    <property type="match status" value="1"/>
</dbReference>
<sequence>MKKVSSLSPSTIFRGGLFRPHIKQNPILLSSSFDLKASLLFEYQQGNQRWASKKSGGSTHNTRDSPGKRLGVKKFGAERVVPGNIIVRQRGKKFWPGENVYMGKDFTIHAEVPGWVQFYDHPTRHNKRCVGVVLHKDDKLPFPKTQPRKRLFDLINLNDHYDEKERLKEKAIERIERERRRDQEYYRSL</sequence>
<dbReference type="OrthoDB" id="1867012at2759"/>
<dbReference type="PANTHER" id="PTHR15893:SF0">
    <property type="entry name" value="LARGE RIBOSOMAL SUBUNIT PROTEIN BL27M"/>
    <property type="match status" value="1"/>
</dbReference>
<evidence type="ECO:0000256" key="3">
    <source>
        <dbReference type="ARBA" id="ARBA00023274"/>
    </source>
</evidence>
<dbReference type="Proteomes" id="UP000266861">
    <property type="component" value="Unassembled WGS sequence"/>
</dbReference>
<dbReference type="Gene3D" id="2.40.50.100">
    <property type="match status" value="1"/>
</dbReference>
<dbReference type="InterPro" id="IPR001684">
    <property type="entry name" value="Ribosomal_bL27"/>
</dbReference>
<feature type="coiled-coil region" evidence="5">
    <location>
        <begin position="154"/>
        <end position="181"/>
    </location>
</feature>
<dbReference type="EMBL" id="PQFF01000117">
    <property type="protein sequence ID" value="RHZ81030.1"/>
    <property type="molecule type" value="Genomic_DNA"/>
</dbReference>
<dbReference type="AlphaFoldDB" id="A0A397J8C4"/>
<comment type="caution">
    <text evidence="7">The sequence shown here is derived from an EMBL/GenBank/DDBJ whole genome shotgun (WGS) entry which is preliminary data.</text>
</comment>
<dbReference type="GO" id="GO:0003735">
    <property type="term" value="F:structural constituent of ribosome"/>
    <property type="evidence" value="ECO:0007669"/>
    <property type="project" value="InterPro"/>
</dbReference>
<feature type="compositionally biased region" description="Polar residues" evidence="6">
    <location>
        <begin position="50"/>
        <end position="60"/>
    </location>
</feature>
<dbReference type="Pfam" id="PF01016">
    <property type="entry name" value="Ribosomal_L27"/>
    <property type="match status" value="1"/>
</dbReference>
<dbReference type="GO" id="GO:0006412">
    <property type="term" value="P:translation"/>
    <property type="evidence" value="ECO:0007669"/>
    <property type="project" value="InterPro"/>
</dbReference>
<comment type="similarity">
    <text evidence="1">Belongs to the bacterial ribosomal protein bL27 family.</text>
</comment>
<proteinExistence type="inferred from homology"/>
<reference evidence="7 8" key="1">
    <citation type="submission" date="2018-08" db="EMBL/GenBank/DDBJ databases">
        <title>Genome and evolution of the arbuscular mycorrhizal fungus Diversispora epigaea (formerly Glomus versiforme) and its bacterial endosymbionts.</title>
        <authorList>
            <person name="Sun X."/>
            <person name="Fei Z."/>
            <person name="Harrison M."/>
        </authorList>
    </citation>
    <scope>NUCLEOTIDE SEQUENCE [LARGE SCALE GENOMIC DNA]</scope>
    <source>
        <strain evidence="7 8">IT104</strain>
    </source>
</reference>
<accession>A0A397J8C4</accession>
<evidence type="ECO:0000256" key="1">
    <source>
        <dbReference type="ARBA" id="ARBA00010797"/>
    </source>
</evidence>
<evidence type="ECO:0000256" key="4">
    <source>
        <dbReference type="ARBA" id="ARBA00035267"/>
    </source>
</evidence>
<dbReference type="InterPro" id="IPR018261">
    <property type="entry name" value="Ribosomal_bL27_CS"/>
</dbReference>
<dbReference type="GO" id="GO:0005762">
    <property type="term" value="C:mitochondrial large ribosomal subunit"/>
    <property type="evidence" value="ECO:0007669"/>
    <property type="project" value="TreeGrafter"/>
</dbReference>
<dbReference type="NCBIfam" id="TIGR00062">
    <property type="entry name" value="L27"/>
    <property type="match status" value="1"/>
</dbReference>
<protein>
    <recommendedName>
        <fullName evidence="4">Large ribosomal subunit protein bL27m</fullName>
    </recommendedName>
</protein>
<dbReference type="STRING" id="1348612.A0A397J8C4"/>
<keyword evidence="8" id="KW-1185">Reference proteome</keyword>
<dbReference type="PROSITE" id="PS00831">
    <property type="entry name" value="RIBOSOMAL_L27"/>
    <property type="match status" value="1"/>
</dbReference>
<keyword evidence="5" id="KW-0175">Coiled coil</keyword>
<name>A0A397J8C4_9GLOM</name>
<evidence type="ECO:0000256" key="5">
    <source>
        <dbReference type="SAM" id="Coils"/>
    </source>
</evidence>
<evidence type="ECO:0000313" key="8">
    <source>
        <dbReference type="Proteomes" id="UP000266861"/>
    </source>
</evidence>
<gene>
    <name evidence="7" type="ORF">Glove_126g10</name>
</gene>
<keyword evidence="3" id="KW-0687">Ribonucleoprotein</keyword>
<evidence type="ECO:0000256" key="6">
    <source>
        <dbReference type="SAM" id="MobiDB-lite"/>
    </source>
</evidence>
<feature type="region of interest" description="Disordered" evidence="6">
    <location>
        <begin position="50"/>
        <end position="70"/>
    </location>
</feature>
<dbReference type="PRINTS" id="PR00063">
    <property type="entry name" value="RIBOSOMALL27"/>
</dbReference>
<keyword evidence="2" id="KW-0689">Ribosomal protein</keyword>